<dbReference type="Gene3D" id="3.40.50.720">
    <property type="entry name" value="NAD(P)-binding Rossmann-like Domain"/>
    <property type="match status" value="1"/>
</dbReference>
<dbReference type="AlphaFoldDB" id="A0A087SE95"/>
<gene>
    <name evidence="6" type="ORF">F751_0233</name>
</gene>
<dbReference type="Proteomes" id="UP000028924">
    <property type="component" value="Unassembled WGS sequence"/>
</dbReference>
<dbReference type="GO" id="GO:0051287">
    <property type="term" value="F:NAD binding"/>
    <property type="evidence" value="ECO:0007669"/>
    <property type="project" value="InterPro"/>
</dbReference>
<feature type="transmembrane region" description="Helical" evidence="3">
    <location>
        <begin position="16"/>
        <end position="36"/>
    </location>
</feature>
<dbReference type="STRING" id="3075.A0A087SE95"/>
<evidence type="ECO:0000256" key="3">
    <source>
        <dbReference type="SAM" id="Phobius"/>
    </source>
</evidence>
<dbReference type="Pfam" id="PF00149">
    <property type="entry name" value="Metallophos"/>
    <property type="match status" value="1"/>
</dbReference>
<dbReference type="Pfam" id="PF02826">
    <property type="entry name" value="2-Hacid_dh_C"/>
    <property type="match status" value="1"/>
</dbReference>
<protein>
    <submittedName>
        <fullName evidence="6">Glyoxylate/hydroxypyruvate reductase A</fullName>
    </submittedName>
</protein>
<keyword evidence="1" id="KW-0732">Signal</keyword>
<keyword evidence="3" id="KW-1133">Transmembrane helix</keyword>
<dbReference type="CDD" id="cd12164">
    <property type="entry name" value="GDH_like_2"/>
    <property type="match status" value="1"/>
</dbReference>
<dbReference type="Gene3D" id="3.60.21.10">
    <property type="match status" value="1"/>
</dbReference>
<dbReference type="InterPro" id="IPR006140">
    <property type="entry name" value="D-isomer_DH_NAD-bd"/>
</dbReference>
<sequence>MPEPSRYETLSIEQKGVLIAILVVLVFLVWEVALFINNDHLKNAARGDSPIHTRFLAVGDWGRDGKHNQSLVASAMALKAATFQPDFIVSTGDNFYQSGLVWPEDPQFNTSFIDIYSQPGLQLPWYAVLGNHDYGELKDDAKPDDQPPVCSSLDSESCYYSPLHQLSQRLVARDWRWRCERAFQLPLAPGALELFFIDTNPMMSYYRDTPWAGHKGKTGGGILDQSLEAQLVELEAALFRSSARWKIVIGHHPIYSNQRDVGYYKDTKRIIEPLLEKYGVQAYIHGHDHSLYHIVPANSSYHQYCSGAGSKLSQGFLRDGDAPFQRSLNASRNAAEWATQIRAEGVELQVYPDEISDLAAVRYAVVLNQPEGILAQAWLACPNLEAVSGLGHGVEYIAQEADSLPDHVQLFRIVDTKMAERMANWCLWAILNCQRKCDAYYRAQLERRWEHGRIEEYESVDNADFHVGIMGLGVLGGALAEALLRNGYPVSAWTRSRRTEPRFPCHAGRGELPAFLSCVNVLVCLMPITAETEGMLNADLLRLLPRGAYLINAGRGAIQVEADLVTALDEGQLAGVVLDVFEREPLEEESPLWTHPGVRVFPHVSSFTPRDAGVKQVLENWALVKAGKEVPPERHMQRQRGY</sequence>
<evidence type="ECO:0000259" key="4">
    <source>
        <dbReference type="Pfam" id="PF00149"/>
    </source>
</evidence>
<dbReference type="PANTHER" id="PTHR10161">
    <property type="entry name" value="TARTRATE-RESISTANT ACID PHOSPHATASE TYPE 5"/>
    <property type="match status" value="1"/>
</dbReference>
<dbReference type="GO" id="GO:0016787">
    <property type="term" value="F:hydrolase activity"/>
    <property type="evidence" value="ECO:0007669"/>
    <property type="project" value="UniProtKB-KW"/>
</dbReference>
<keyword evidence="2" id="KW-0378">Hydrolase</keyword>
<keyword evidence="6" id="KW-0670">Pyruvate</keyword>
<evidence type="ECO:0000256" key="1">
    <source>
        <dbReference type="ARBA" id="ARBA00022729"/>
    </source>
</evidence>
<evidence type="ECO:0000313" key="7">
    <source>
        <dbReference type="Proteomes" id="UP000028924"/>
    </source>
</evidence>
<reference evidence="6 7" key="1">
    <citation type="journal article" date="2014" name="BMC Genomics">
        <title>Oil accumulation mechanisms of the oleaginous microalga Chlorella protothecoides revealed through its genome, transcriptomes, and proteomes.</title>
        <authorList>
            <person name="Gao C."/>
            <person name="Wang Y."/>
            <person name="Shen Y."/>
            <person name="Yan D."/>
            <person name="He X."/>
            <person name="Dai J."/>
            <person name="Wu Q."/>
        </authorList>
    </citation>
    <scope>NUCLEOTIDE SEQUENCE [LARGE SCALE GENOMIC DNA]</scope>
    <source>
        <strain evidence="6 7">0710</strain>
    </source>
</reference>
<accession>A0A087SE95</accession>
<dbReference type="KEGG" id="apro:F751_0233"/>
<evidence type="ECO:0000313" key="6">
    <source>
        <dbReference type="EMBL" id="KFM24049.1"/>
    </source>
</evidence>
<keyword evidence="7" id="KW-1185">Reference proteome</keyword>
<dbReference type="eggNOG" id="KOG2679">
    <property type="taxonomic scope" value="Eukaryota"/>
</dbReference>
<dbReference type="GeneID" id="23611624"/>
<keyword evidence="3" id="KW-0472">Membrane</keyword>
<dbReference type="OrthoDB" id="411211at2759"/>
<organism evidence="6 7">
    <name type="scientific">Auxenochlorella protothecoides</name>
    <name type="common">Green microalga</name>
    <name type="synonym">Chlorella protothecoides</name>
    <dbReference type="NCBI Taxonomy" id="3075"/>
    <lineage>
        <taxon>Eukaryota</taxon>
        <taxon>Viridiplantae</taxon>
        <taxon>Chlorophyta</taxon>
        <taxon>core chlorophytes</taxon>
        <taxon>Trebouxiophyceae</taxon>
        <taxon>Chlorellales</taxon>
        <taxon>Chlorellaceae</taxon>
        <taxon>Auxenochlorella</taxon>
    </lineage>
</organism>
<dbReference type="SUPFAM" id="SSF51735">
    <property type="entry name" value="NAD(P)-binding Rossmann-fold domains"/>
    <property type="match status" value="1"/>
</dbReference>
<dbReference type="PANTHER" id="PTHR10161:SF14">
    <property type="entry name" value="TARTRATE-RESISTANT ACID PHOSPHATASE TYPE 5"/>
    <property type="match status" value="1"/>
</dbReference>
<dbReference type="RefSeq" id="XP_011396930.1">
    <property type="nucleotide sequence ID" value="XM_011398628.1"/>
</dbReference>
<evidence type="ECO:0000259" key="5">
    <source>
        <dbReference type="Pfam" id="PF02826"/>
    </source>
</evidence>
<dbReference type="InterPro" id="IPR051558">
    <property type="entry name" value="Metallophosphoesterase_PAP"/>
</dbReference>
<feature type="domain" description="D-isomer specific 2-hydroxyacid dehydrogenase NAD-binding" evidence="5">
    <location>
        <begin position="428"/>
        <end position="605"/>
    </location>
</feature>
<evidence type="ECO:0000256" key="2">
    <source>
        <dbReference type="ARBA" id="ARBA00022801"/>
    </source>
</evidence>
<keyword evidence="3" id="KW-0812">Transmembrane</keyword>
<dbReference type="InterPro" id="IPR029052">
    <property type="entry name" value="Metallo-depent_PP-like"/>
</dbReference>
<feature type="domain" description="Calcineurin-like phosphoesterase" evidence="4">
    <location>
        <begin position="54"/>
        <end position="290"/>
    </location>
</feature>
<dbReference type="eggNOG" id="KOG0069">
    <property type="taxonomic scope" value="Eukaryota"/>
</dbReference>
<proteinExistence type="predicted"/>
<dbReference type="InterPro" id="IPR036291">
    <property type="entry name" value="NAD(P)-bd_dom_sf"/>
</dbReference>
<dbReference type="SUPFAM" id="SSF56300">
    <property type="entry name" value="Metallo-dependent phosphatases"/>
    <property type="match status" value="1"/>
</dbReference>
<dbReference type="EMBL" id="KL662104">
    <property type="protein sequence ID" value="KFM24049.1"/>
    <property type="molecule type" value="Genomic_DNA"/>
</dbReference>
<dbReference type="InterPro" id="IPR004843">
    <property type="entry name" value="Calcineurin-like_PHP"/>
</dbReference>
<name>A0A087SE95_AUXPR</name>